<dbReference type="EMBL" id="PIOD01000025">
    <property type="protein sequence ID" value="RDW15468.1"/>
    <property type="molecule type" value="Genomic_DNA"/>
</dbReference>
<sequence length="194" mass="22893">MEKVSLAWSAEEVEYLKDCAGNTKISTIANNLGRSSEGVTIKMKRLNINHTKKQMGMVTIHELAAILGVDRKTVEGWVIRHRLPCKMRVTKEKRTFYLIDAEEFWKWAENHKDKVQFSDIETHVLNPEPGWVNQERRKEREQSLSKKRKYQMWTTKEDEQLIRLRESGLTYRKIGEAMNRSAISVERRYKRVKG</sequence>
<name>A0A3D8PJR2_9BACI</name>
<comment type="caution">
    <text evidence="2">The sequence shown here is derived from an EMBL/GenBank/DDBJ whole genome shotgun (WGS) entry which is preliminary data.</text>
</comment>
<dbReference type="Pfam" id="PF12728">
    <property type="entry name" value="HTH_17"/>
    <property type="match status" value="1"/>
</dbReference>
<reference evidence="3" key="1">
    <citation type="submission" date="2017-11" db="EMBL/GenBank/DDBJ databases">
        <authorList>
            <person name="Zhu W."/>
        </authorList>
    </citation>
    <scope>NUCLEOTIDE SEQUENCE [LARGE SCALE GENOMIC DNA]</scope>
    <source>
        <strain evidence="3">CAU 1051</strain>
    </source>
</reference>
<dbReference type="InterPro" id="IPR036388">
    <property type="entry name" value="WH-like_DNA-bd_sf"/>
</dbReference>
<dbReference type="Gene3D" id="1.10.10.10">
    <property type="entry name" value="Winged helix-like DNA-binding domain superfamily/Winged helix DNA-binding domain"/>
    <property type="match status" value="1"/>
</dbReference>
<proteinExistence type="predicted"/>
<dbReference type="AlphaFoldDB" id="A0A3D8PJR2"/>
<accession>A0A3D8PJR2</accession>
<dbReference type="GO" id="GO:0003677">
    <property type="term" value="F:DNA binding"/>
    <property type="evidence" value="ECO:0007669"/>
    <property type="project" value="UniProtKB-KW"/>
</dbReference>
<organism evidence="2 3">
    <name type="scientific">Oceanobacillus chungangensis</name>
    <dbReference type="NCBI Taxonomy" id="1229152"/>
    <lineage>
        <taxon>Bacteria</taxon>
        <taxon>Bacillati</taxon>
        <taxon>Bacillota</taxon>
        <taxon>Bacilli</taxon>
        <taxon>Bacillales</taxon>
        <taxon>Bacillaceae</taxon>
        <taxon>Oceanobacillus</taxon>
    </lineage>
</organism>
<keyword evidence="3" id="KW-1185">Reference proteome</keyword>
<evidence type="ECO:0000259" key="1">
    <source>
        <dbReference type="Pfam" id="PF12728"/>
    </source>
</evidence>
<dbReference type="Proteomes" id="UP000256520">
    <property type="component" value="Unassembled WGS sequence"/>
</dbReference>
<evidence type="ECO:0000313" key="3">
    <source>
        <dbReference type="Proteomes" id="UP000256520"/>
    </source>
</evidence>
<dbReference type="Gene3D" id="1.10.10.60">
    <property type="entry name" value="Homeodomain-like"/>
    <property type="match status" value="1"/>
</dbReference>
<keyword evidence="2" id="KW-0238">DNA-binding</keyword>
<feature type="domain" description="Helix-turn-helix" evidence="1">
    <location>
        <begin position="58"/>
        <end position="111"/>
    </location>
</feature>
<protein>
    <submittedName>
        <fullName evidence="2">DNA-binding protein</fullName>
    </submittedName>
</protein>
<gene>
    <name evidence="2" type="ORF">CWR45_16935</name>
</gene>
<evidence type="ECO:0000313" key="2">
    <source>
        <dbReference type="EMBL" id="RDW15468.1"/>
    </source>
</evidence>
<dbReference type="InterPro" id="IPR041657">
    <property type="entry name" value="HTH_17"/>
</dbReference>